<dbReference type="Pfam" id="PF01425">
    <property type="entry name" value="Amidase"/>
    <property type="match status" value="1"/>
</dbReference>
<dbReference type="Gene3D" id="3.90.1300.10">
    <property type="entry name" value="Amidase signature (AS) domain"/>
    <property type="match status" value="1"/>
</dbReference>
<dbReference type="GO" id="GO:0003824">
    <property type="term" value="F:catalytic activity"/>
    <property type="evidence" value="ECO:0007669"/>
    <property type="project" value="InterPro"/>
</dbReference>
<accession>A0A7X1G5F1</accession>
<dbReference type="EMBL" id="JACMYH010000001">
    <property type="protein sequence ID" value="MBC2678054.1"/>
    <property type="molecule type" value="Genomic_DNA"/>
</dbReference>
<comment type="caution">
    <text evidence="2">The sequence shown here is derived from an EMBL/GenBank/DDBJ whole genome shotgun (WGS) entry which is preliminary data.</text>
</comment>
<name>A0A7X1G5F1_9PSED</name>
<reference evidence="2 3" key="1">
    <citation type="submission" date="2020-08" db="EMBL/GenBank/DDBJ databases">
        <title>Pseudomonas sp. nov.</title>
        <authorList>
            <person name="Gieschler S."/>
            <person name="Fiedler G."/>
            <person name="Brinks E."/>
            <person name="Boehnlein C."/>
            <person name="Franz C.M.A.P."/>
            <person name="Kabisch J."/>
        </authorList>
    </citation>
    <scope>NUCLEOTIDE SEQUENCE [LARGE SCALE GENOMIC DNA]</scope>
    <source>
        <strain evidence="2 3">MBT-2</strain>
    </source>
</reference>
<dbReference type="SUPFAM" id="SSF75304">
    <property type="entry name" value="Amidase signature (AS) enzymes"/>
    <property type="match status" value="1"/>
</dbReference>
<dbReference type="PANTHER" id="PTHR11895">
    <property type="entry name" value="TRANSAMIDASE"/>
    <property type="match status" value="1"/>
</dbReference>
<sequence>MHRLKAQQIAHLVNTRQLSAVEVATAVCDRLERLNPSLNAFIDYQRADVLARARTSDQRVAAKQYLPLAGVPFSVKDNLWLGGRPATFGSRVFADFVAPRDSWCVQRLGELGGVALGMTNCSEFACKGITTNPLHGTTRNPWNLELTPGGSSGGAVAAVAAGLGPLALATDAGGSTRRPAAHTGLVGFKPSLGAVPNPWGFADPNHLLSVIGQLGRDVEDVALMARSLFAWCPSDPLSQPHFSAQSLAPTPRAPRSLRIAWSPDLGLGLPLDSDVASAMVAALATLERDGWSIELASPCWPGGLEGYALLGLQHTALAAQFGALADEQLQQLDPDILAQIELGRALSGVQTARLLALRNGLSITLAAFFDDYDLLLCPTAPVEAWAVGQLGPATIGGQPAGPRGHAGYTPVFNYCGVPALSLPCGFGKQGLPVGLQVIAPRYMDGRVLQAAAEMERVLGLSFEAPMLRNQGIPQPL</sequence>
<evidence type="ECO:0000313" key="3">
    <source>
        <dbReference type="Proteomes" id="UP000546173"/>
    </source>
</evidence>
<dbReference type="AlphaFoldDB" id="A0A7X1G5F1"/>
<dbReference type="InterPro" id="IPR036928">
    <property type="entry name" value="AS_sf"/>
</dbReference>
<organism evidence="2 3">
    <name type="scientific">Pseudomonas baltica</name>
    <dbReference type="NCBI Taxonomy" id="2762576"/>
    <lineage>
        <taxon>Bacteria</taxon>
        <taxon>Pseudomonadati</taxon>
        <taxon>Pseudomonadota</taxon>
        <taxon>Gammaproteobacteria</taxon>
        <taxon>Pseudomonadales</taxon>
        <taxon>Pseudomonadaceae</taxon>
        <taxon>Pseudomonas</taxon>
    </lineage>
</organism>
<dbReference type="InterPro" id="IPR023631">
    <property type="entry name" value="Amidase_dom"/>
</dbReference>
<gene>
    <name evidence="2" type="ORF">H7993_06570</name>
</gene>
<keyword evidence="3" id="KW-1185">Reference proteome</keyword>
<protein>
    <submittedName>
        <fullName evidence="2">Amidase</fullName>
    </submittedName>
</protein>
<dbReference type="Proteomes" id="UP000546173">
    <property type="component" value="Unassembled WGS sequence"/>
</dbReference>
<proteinExistence type="predicted"/>
<feature type="domain" description="Amidase" evidence="1">
    <location>
        <begin position="22"/>
        <end position="448"/>
    </location>
</feature>
<evidence type="ECO:0000259" key="1">
    <source>
        <dbReference type="Pfam" id="PF01425"/>
    </source>
</evidence>
<dbReference type="InterPro" id="IPR000120">
    <property type="entry name" value="Amidase"/>
</dbReference>
<evidence type="ECO:0000313" key="2">
    <source>
        <dbReference type="EMBL" id="MBC2678054.1"/>
    </source>
</evidence>
<dbReference type="PANTHER" id="PTHR11895:SF151">
    <property type="entry name" value="GLUTAMYL-TRNA(GLN) AMIDOTRANSFERASE SUBUNIT A"/>
    <property type="match status" value="1"/>
</dbReference>